<dbReference type="InterPro" id="IPR036380">
    <property type="entry name" value="Isochorismatase-like_sf"/>
</dbReference>
<comment type="similarity">
    <text evidence="1">Belongs to the isochorismatase family.</text>
</comment>
<dbReference type="SUPFAM" id="SSF52499">
    <property type="entry name" value="Isochorismatase-like hydrolases"/>
    <property type="match status" value="1"/>
</dbReference>
<keyword evidence="4" id="KW-1185">Reference proteome</keyword>
<dbReference type="GO" id="GO:0016787">
    <property type="term" value="F:hydrolase activity"/>
    <property type="evidence" value="ECO:0007669"/>
    <property type="project" value="UniProtKB-KW"/>
</dbReference>
<dbReference type="PANTHER" id="PTHR11080:SF2">
    <property type="entry name" value="LD05707P"/>
    <property type="match status" value="1"/>
</dbReference>
<dbReference type="Gene3D" id="3.40.50.850">
    <property type="entry name" value="Isochorismatase-like"/>
    <property type="match status" value="1"/>
</dbReference>
<evidence type="ECO:0000256" key="2">
    <source>
        <dbReference type="ARBA" id="ARBA00022801"/>
    </source>
</evidence>
<name>A0A8J3MU76_9CHLR</name>
<dbReference type="EMBL" id="BNJF01000003">
    <property type="protein sequence ID" value="GHO47920.1"/>
    <property type="molecule type" value="Genomic_DNA"/>
</dbReference>
<dbReference type="Proteomes" id="UP000612362">
    <property type="component" value="Unassembled WGS sequence"/>
</dbReference>
<evidence type="ECO:0008006" key="5">
    <source>
        <dbReference type="Google" id="ProtNLM"/>
    </source>
</evidence>
<dbReference type="PANTHER" id="PTHR11080">
    <property type="entry name" value="PYRAZINAMIDASE/NICOTINAMIDASE"/>
    <property type="match status" value="1"/>
</dbReference>
<dbReference type="InterPro" id="IPR052347">
    <property type="entry name" value="Isochorismatase_Nicotinamidase"/>
</dbReference>
<keyword evidence="2" id="KW-0378">Hydrolase</keyword>
<dbReference type="AlphaFoldDB" id="A0A8J3MU76"/>
<protein>
    <recommendedName>
        <fullName evidence="5">Nicotinamidase</fullName>
    </recommendedName>
</protein>
<sequence length="313" mass="35510">MSHLTTQQPSLYNAQDVYRGAYPARTQAFAEAGQRAGLTPAHQDSEKIAVILVDYQFDFVDPQGSLYVPGSQEDMARFLAWFYANAHRITSVYASLDTHLPFQIFFSSWWQDPRTGEHPQPGTIISAEDISAMKWVPLIQPNWSMRYVHLLKQQAKKDLMIWPYHTMEGTLGHMLSTPISEAIAWHSAARKTQPTFIVKGRTIRTEYYGIFGAEVNDPQDAESGLNVSLLDAIMKHERVYVAGEAKSHCVLETERQLVTRFNQQPEMMRKLHFLRDCTSSVQHPAIDFDAIAEAELTSMESQGVRMVLSADMI</sequence>
<evidence type="ECO:0000256" key="1">
    <source>
        <dbReference type="ARBA" id="ARBA00006336"/>
    </source>
</evidence>
<organism evidence="3 4">
    <name type="scientific">Ktedonospora formicarum</name>
    <dbReference type="NCBI Taxonomy" id="2778364"/>
    <lineage>
        <taxon>Bacteria</taxon>
        <taxon>Bacillati</taxon>
        <taxon>Chloroflexota</taxon>
        <taxon>Ktedonobacteria</taxon>
        <taxon>Ktedonobacterales</taxon>
        <taxon>Ktedonobacteraceae</taxon>
        <taxon>Ktedonospora</taxon>
    </lineage>
</organism>
<gene>
    <name evidence="3" type="ORF">KSX_60830</name>
</gene>
<comment type="caution">
    <text evidence="3">The sequence shown here is derived from an EMBL/GenBank/DDBJ whole genome shotgun (WGS) entry which is preliminary data.</text>
</comment>
<reference evidence="3" key="1">
    <citation type="submission" date="2020-10" db="EMBL/GenBank/DDBJ databases">
        <title>Taxonomic study of unclassified bacteria belonging to the class Ktedonobacteria.</title>
        <authorList>
            <person name="Yabe S."/>
            <person name="Wang C.M."/>
            <person name="Zheng Y."/>
            <person name="Sakai Y."/>
            <person name="Cavaletti L."/>
            <person name="Monciardini P."/>
            <person name="Donadio S."/>
        </authorList>
    </citation>
    <scope>NUCLEOTIDE SEQUENCE</scope>
    <source>
        <strain evidence="3">SOSP1-1</strain>
    </source>
</reference>
<accession>A0A8J3MU76</accession>
<evidence type="ECO:0000313" key="3">
    <source>
        <dbReference type="EMBL" id="GHO47920.1"/>
    </source>
</evidence>
<proteinExistence type="inferred from homology"/>
<evidence type="ECO:0000313" key="4">
    <source>
        <dbReference type="Proteomes" id="UP000612362"/>
    </source>
</evidence>
<dbReference type="RefSeq" id="WP_220197145.1">
    <property type="nucleotide sequence ID" value="NZ_BNJF01000003.1"/>
</dbReference>